<evidence type="ECO:0000313" key="5">
    <source>
        <dbReference type="Proteomes" id="UP000270620"/>
    </source>
</evidence>
<sequence length="348" mass="40152">MKILIVTNMYPSKQKAYAGIFVKNQYNEIKRILPIEDTVDIFFMKRQFTSKLGSILKYFKAFANFVPYLFRRYDIVHLHFFHPLIYLVWLYKKIHPNCKVVVTFHGIDITDKVHANNKKHFQKLAKAVDYTIPVGITLAKMVSEKLKLSIGSILPVGVNNDVFFKEQSIKKSYDFIFIGSFTERKGIDTVIEAIQLLNQRDISFCFCGSGKYKEQLEDLQKSKFNITIKQNQTQPELRKLLNQSRVFILMSRNEGFPTATIESMYCGVPVITSDIPQFREQISEGTNGFIVPLGDAVELSKTIKNIHEIKATEYHKLSEGALNSFKELSLQNVCKQIYNIYKDLLKSA</sequence>
<dbReference type="OrthoDB" id="1522162at2"/>
<feature type="domain" description="Glycosyl transferase family 1" evidence="2">
    <location>
        <begin position="163"/>
        <end position="320"/>
    </location>
</feature>
<dbReference type="Proteomes" id="UP000270620">
    <property type="component" value="Unassembled WGS sequence"/>
</dbReference>
<evidence type="ECO:0000313" key="4">
    <source>
        <dbReference type="EMBL" id="RSK41509.1"/>
    </source>
</evidence>
<gene>
    <name evidence="4" type="ORF">EJA19_01140</name>
</gene>
<proteinExistence type="predicted"/>
<evidence type="ECO:0000256" key="1">
    <source>
        <dbReference type="ARBA" id="ARBA00022679"/>
    </source>
</evidence>
<dbReference type="Pfam" id="PF00534">
    <property type="entry name" value="Glycos_transf_1"/>
    <property type="match status" value="1"/>
</dbReference>
<dbReference type="InterPro" id="IPR028098">
    <property type="entry name" value="Glyco_trans_4-like_N"/>
</dbReference>
<evidence type="ECO:0000259" key="2">
    <source>
        <dbReference type="Pfam" id="PF00534"/>
    </source>
</evidence>
<dbReference type="InterPro" id="IPR001296">
    <property type="entry name" value="Glyco_trans_1"/>
</dbReference>
<comment type="caution">
    <text evidence="4">The sequence shown here is derived from an EMBL/GenBank/DDBJ whole genome shotgun (WGS) entry which is preliminary data.</text>
</comment>
<evidence type="ECO:0000259" key="3">
    <source>
        <dbReference type="Pfam" id="PF13439"/>
    </source>
</evidence>
<keyword evidence="5" id="KW-1185">Reference proteome</keyword>
<dbReference type="CDD" id="cd03801">
    <property type="entry name" value="GT4_PimA-like"/>
    <property type="match status" value="1"/>
</dbReference>
<dbReference type="RefSeq" id="WP_125466504.1">
    <property type="nucleotide sequence ID" value="NZ_RWBG01000001.1"/>
</dbReference>
<dbReference type="Gene3D" id="3.40.50.2000">
    <property type="entry name" value="Glycogen Phosphorylase B"/>
    <property type="match status" value="2"/>
</dbReference>
<organism evidence="4 5">
    <name type="scientific">Mangrovimonas spongiae</name>
    <dbReference type="NCBI Taxonomy" id="2494697"/>
    <lineage>
        <taxon>Bacteria</taxon>
        <taxon>Pseudomonadati</taxon>
        <taxon>Bacteroidota</taxon>
        <taxon>Flavobacteriia</taxon>
        <taxon>Flavobacteriales</taxon>
        <taxon>Flavobacteriaceae</taxon>
        <taxon>Mangrovimonas</taxon>
    </lineage>
</organism>
<accession>A0A428K518</accession>
<dbReference type="EMBL" id="RWBG01000001">
    <property type="protein sequence ID" value="RSK41509.1"/>
    <property type="molecule type" value="Genomic_DNA"/>
</dbReference>
<dbReference type="PANTHER" id="PTHR46401">
    <property type="entry name" value="GLYCOSYLTRANSFERASE WBBK-RELATED"/>
    <property type="match status" value="1"/>
</dbReference>
<dbReference type="GO" id="GO:0016757">
    <property type="term" value="F:glycosyltransferase activity"/>
    <property type="evidence" value="ECO:0007669"/>
    <property type="project" value="InterPro"/>
</dbReference>
<dbReference type="AlphaFoldDB" id="A0A428K518"/>
<dbReference type="PANTHER" id="PTHR46401:SF2">
    <property type="entry name" value="GLYCOSYLTRANSFERASE WBBK-RELATED"/>
    <property type="match status" value="1"/>
</dbReference>
<feature type="domain" description="Glycosyltransferase subfamily 4-like N-terminal" evidence="3">
    <location>
        <begin position="55"/>
        <end position="144"/>
    </location>
</feature>
<protein>
    <submittedName>
        <fullName evidence="4">Glycosyltransferase</fullName>
    </submittedName>
</protein>
<dbReference type="SUPFAM" id="SSF53756">
    <property type="entry name" value="UDP-Glycosyltransferase/glycogen phosphorylase"/>
    <property type="match status" value="1"/>
</dbReference>
<reference evidence="4 5" key="1">
    <citation type="submission" date="2018-12" db="EMBL/GenBank/DDBJ databases">
        <title>Mangrovimonas spongiae sp. nov., a novel member of the genus Mangrovimonas isolated from marine sponge.</title>
        <authorList>
            <person name="Zhuang L."/>
            <person name="Luo L."/>
        </authorList>
    </citation>
    <scope>NUCLEOTIDE SEQUENCE [LARGE SCALE GENOMIC DNA]</scope>
    <source>
        <strain evidence="4 5">HN-E26</strain>
    </source>
</reference>
<dbReference type="Pfam" id="PF13439">
    <property type="entry name" value="Glyco_transf_4"/>
    <property type="match status" value="1"/>
</dbReference>
<name>A0A428K518_9FLAO</name>
<keyword evidence="1 4" id="KW-0808">Transferase</keyword>